<evidence type="ECO:0000259" key="11">
    <source>
        <dbReference type="Pfam" id="PF16916"/>
    </source>
</evidence>
<evidence type="ECO:0000256" key="7">
    <source>
        <dbReference type="ARBA" id="ARBA00023136"/>
    </source>
</evidence>
<dbReference type="AlphaFoldDB" id="A0AAN9VG00"/>
<dbReference type="InterPro" id="IPR002524">
    <property type="entry name" value="Cation_efflux"/>
</dbReference>
<feature type="compositionally biased region" description="Polar residues" evidence="8">
    <location>
        <begin position="534"/>
        <end position="554"/>
    </location>
</feature>
<protein>
    <recommendedName>
        <fullName evidence="14">Zinc transporter 1</fullName>
    </recommendedName>
</protein>
<evidence type="ECO:0008006" key="14">
    <source>
        <dbReference type="Google" id="ProtNLM"/>
    </source>
</evidence>
<proteinExistence type="inferred from homology"/>
<dbReference type="GO" id="GO:0016020">
    <property type="term" value="C:membrane"/>
    <property type="evidence" value="ECO:0007669"/>
    <property type="project" value="UniProtKB-SubCell"/>
</dbReference>
<feature type="domain" description="Cation efflux protein transmembrane" evidence="10">
    <location>
        <begin position="126"/>
        <end position="309"/>
    </location>
</feature>
<comment type="subcellular location">
    <subcellularLocation>
        <location evidence="1">Membrane</location>
        <topology evidence="1">Multi-pass membrane protein</topology>
    </subcellularLocation>
</comment>
<feature type="region of interest" description="Disordered" evidence="8">
    <location>
        <begin position="435"/>
        <end position="492"/>
    </location>
</feature>
<dbReference type="SUPFAM" id="SSF161111">
    <property type="entry name" value="Cation efflux protein transmembrane domain-like"/>
    <property type="match status" value="2"/>
</dbReference>
<comment type="similarity">
    <text evidence="2">Belongs to the cation diffusion facilitator (CDF) transporter (TC 2.A.4) family. SLC30A subfamily.</text>
</comment>
<feature type="compositionally biased region" description="Polar residues" evidence="8">
    <location>
        <begin position="576"/>
        <end position="602"/>
    </location>
</feature>
<dbReference type="EMBL" id="JAZDUA010000596">
    <property type="protein sequence ID" value="KAK7790713.1"/>
    <property type="molecule type" value="Genomic_DNA"/>
</dbReference>
<evidence type="ECO:0000256" key="9">
    <source>
        <dbReference type="SAM" id="Phobius"/>
    </source>
</evidence>
<feature type="transmembrane region" description="Helical" evidence="9">
    <location>
        <begin position="12"/>
        <end position="32"/>
    </location>
</feature>
<dbReference type="PANTHER" id="PTHR45820">
    <property type="entry name" value="FI23527P1"/>
    <property type="match status" value="1"/>
</dbReference>
<dbReference type="InterPro" id="IPR027470">
    <property type="entry name" value="Cation_efflux_CTD"/>
</dbReference>
<feature type="transmembrane region" description="Helical" evidence="9">
    <location>
        <begin position="174"/>
        <end position="194"/>
    </location>
</feature>
<dbReference type="Pfam" id="PF01545">
    <property type="entry name" value="Cation_efflux"/>
    <property type="match status" value="1"/>
</dbReference>
<dbReference type="PANTHER" id="PTHR45820:SF9">
    <property type="entry name" value="FI23527P1"/>
    <property type="match status" value="1"/>
</dbReference>
<reference evidence="12 13" key="1">
    <citation type="submission" date="2024-03" db="EMBL/GenBank/DDBJ databases">
        <title>The genome assembly and annotation of the cricket Gryllus longicercus Weissman &amp; Gray.</title>
        <authorList>
            <person name="Szrajer S."/>
            <person name="Gray D."/>
            <person name="Ylla G."/>
        </authorList>
    </citation>
    <scope>NUCLEOTIDE SEQUENCE [LARGE SCALE GENOMIC DNA]</scope>
    <source>
        <strain evidence="12">DAG 2021-001</strain>
        <tissue evidence="12">Whole body minus gut</tissue>
    </source>
</reference>
<dbReference type="Proteomes" id="UP001378592">
    <property type="component" value="Unassembled WGS sequence"/>
</dbReference>
<evidence type="ECO:0000256" key="3">
    <source>
        <dbReference type="ARBA" id="ARBA00022448"/>
    </source>
</evidence>
<feature type="compositionally biased region" description="Basic and acidic residues" evidence="8">
    <location>
        <begin position="439"/>
        <end position="458"/>
    </location>
</feature>
<dbReference type="GO" id="GO:0010312">
    <property type="term" value="P:detoxification of zinc ion"/>
    <property type="evidence" value="ECO:0007669"/>
    <property type="project" value="TreeGrafter"/>
</dbReference>
<keyword evidence="6 9" id="KW-1133">Transmembrane helix</keyword>
<feature type="compositionally biased region" description="Basic and acidic residues" evidence="8">
    <location>
        <begin position="626"/>
        <end position="638"/>
    </location>
</feature>
<evidence type="ECO:0000259" key="10">
    <source>
        <dbReference type="Pfam" id="PF01545"/>
    </source>
</evidence>
<keyword evidence="7 9" id="KW-0472">Membrane</keyword>
<evidence type="ECO:0000256" key="8">
    <source>
        <dbReference type="SAM" id="MobiDB-lite"/>
    </source>
</evidence>
<feature type="domain" description="Cation efflux protein cytoplasmic" evidence="11">
    <location>
        <begin position="314"/>
        <end position="386"/>
    </location>
</feature>
<dbReference type="InterPro" id="IPR027469">
    <property type="entry name" value="Cation_efflux_TMD_sf"/>
</dbReference>
<name>A0AAN9VG00_9ORTH</name>
<feature type="transmembrane region" description="Helical" evidence="9">
    <location>
        <begin position="134"/>
        <end position="154"/>
    </location>
</feature>
<dbReference type="InterPro" id="IPR036837">
    <property type="entry name" value="Cation_efflux_CTD_sf"/>
</dbReference>
<dbReference type="Gene3D" id="1.20.1510.10">
    <property type="entry name" value="Cation efflux protein transmembrane domain"/>
    <property type="match status" value="2"/>
</dbReference>
<accession>A0AAN9VG00</accession>
<feature type="region of interest" description="Disordered" evidence="8">
    <location>
        <begin position="70"/>
        <end position="97"/>
    </location>
</feature>
<feature type="transmembrane region" description="Helical" evidence="9">
    <location>
        <begin position="257"/>
        <end position="274"/>
    </location>
</feature>
<organism evidence="12 13">
    <name type="scientific">Gryllus longicercus</name>
    <dbReference type="NCBI Taxonomy" id="2509291"/>
    <lineage>
        <taxon>Eukaryota</taxon>
        <taxon>Metazoa</taxon>
        <taxon>Ecdysozoa</taxon>
        <taxon>Arthropoda</taxon>
        <taxon>Hexapoda</taxon>
        <taxon>Insecta</taxon>
        <taxon>Pterygota</taxon>
        <taxon>Neoptera</taxon>
        <taxon>Polyneoptera</taxon>
        <taxon>Orthoptera</taxon>
        <taxon>Ensifera</taxon>
        <taxon>Gryllidea</taxon>
        <taxon>Grylloidea</taxon>
        <taxon>Gryllidae</taxon>
        <taxon>Gryllinae</taxon>
        <taxon>Gryllus</taxon>
    </lineage>
</organism>
<evidence type="ECO:0000313" key="13">
    <source>
        <dbReference type="Proteomes" id="UP001378592"/>
    </source>
</evidence>
<keyword evidence="5" id="KW-0862">Zinc</keyword>
<evidence type="ECO:0000256" key="2">
    <source>
        <dbReference type="ARBA" id="ARBA00008873"/>
    </source>
</evidence>
<dbReference type="InterPro" id="IPR058533">
    <property type="entry name" value="Cation_efflux_TM"/>
</dbReference>
<evidence type="ECO:0000256" key="4">
    <source>
        <dbReference type="ARBA" id="ARBA00022692"/>
    </source>
</evidence>
<keyword evidence="3" id="KW-0813">Transport</keyword>
<keyword evidence="4 9" id="KW-0812">Transmembrane</keyword>
<dbReference type="NCBIfam" id="TIGR01297">
    <property type="entry name" value="CDF"/>
    <property type="match status" value="1"/>
</dbReference>
<gene>
    <name evidence="12" type="ORF">R5R35_007952</name>
</gene>
<feature type="transmembrane region" description="Helical" evidence="9">
    <location>
        <begin position="38"/>
        <end position="62"/>
    </location>
</feature>
<dbReference type="GO" id="GO:0006882">
    <property type="term" value="P:intracellular zinc ion homeostasis"/>
    <property type="evidence" value="ECO:0007669"/>
    <property type="project" value="TreeGrafter"/>
</dbReference>
<keyword evidence="13" id="KW-1185">Reference proteome</keyword>
<evidence type="ECO:0000313" key="12">
    <source>
        <dbReference type="EMBL" id="KAK7790713.1"/>
    </source>
</evidence>
<dbReference type="SUPFAM" id="SSF160240">
    <property type="entry name" value="Cation efflux protein cytoplasmic domain-like"/>
    <property type="match status" value="1"/>
</dbReference>
<sequence>MAVKKWLGRLRPAPLYLMLAVTGLFFVTQLVMSHMTHALTLLVDAYHMLCNLIALAGCIITIKYGSASAEGEEEPGGSAEPPALTCHKHESTGCSAHHNKHFQNEHHKHQLHHHHHSGSSSERRLKNTFGWARIDVLVMLIGCVFLTSLCFSLIVEALQTLIHIEHHDAMHHPIPVLVLGCVGLLINGLCYLFIGGYTFHQASFLHVTPDGEVVLDHVMNQDSVRKGQRRLSAQTRRPPPPPQYTLRQGPREMCRDIVGCIYVIVCALIVYLIDKEYAKYIDPILSIVSAITLLVLSYPYMRESGSILLQTIPDTININSLRKDLLKAFPDILNVHDLHVWRLTASKVFSTAHIIFLNNKDYSRITKEITDFFHNQGITQVTIQPEFFQAENANGIVALPNIHDDQCLVPCLGDGCYILHCCANNGYKLTSVTVSSTDQPKHNKNDKMGDMKRTKDQPTMKIQKPNHLQPIQDSQKISKSNYDSENNENESQRMNNATAEINTTNLSNTLDISAENPSSHHYSRSCENTNATCTYNSISPGEEVQQSESPSLSPTESNKTEESGETGTSEIKEAQVLNSAEVQTGKDQNSSQNHCTGNSYSAEKQTETKETTKNISLPDSSEDSETEIKDKSVKEELK</sequence>
<evidence type="ECO:0000256" key="1">
    <source>
        <dbReference type="ARBA" id="ARBA00004141"/>
    </source>
</evidence>
<comment type="caution">
    <text evidence="12">The sequence shown here is derived from an EMBL/GenBank/DDBJ whole genome shotgun (WGS) entry which is preliminary data.</text>
</comment>
<dbReference type="GO" id="GO:0005385">
    <property type="term" value="F:zinc ion transmembrane transporter activity"/>
    <property type="evidence" value="ECO:0007669"/>
    <property type="project" value="TreeGrafter"/>
</dbReference>
<evidence type="ECO:0000256" key="6">
    <source>
        <dbReference type="ARBA" id="ARBA00022989"/>
    </source>
</evidence>
<evidence type="ECO:0000256" key="5">
    <source>
        <dbReference type="ARBA" id="ARBA00022833"/>
    </source>
</evidence>
<feature type="region of interest" description="Disordered" evidence="8">
    <location>
        <begin position="534"/>
        <end position="638"/>
    </location>
</feature>
<dbReference type="Pfam" id="PF16916">
    <property type="entry name" value="ZT_dimer"/>
    <property type="match status" value="1"/>
</dbReference>